<name>A0A1W1IHL2_9LACT</name>
<dbReference type="OrthoDB" id="2164323at2"/>
<keyword evidence="4" id="KW-1185">Reference proteome</keyword>
<dbReference type="InterPro" id="IPR055247">
    <property type="entry name" value="InsJ-like_HTH"/>
</dbReference>
<evidence type="ECO:0000259" key="2">
    <source>
        <dbReference type="Pfam" id="PF13518"/>
    </source>
</evidence>
<evidence type="ECO:0000313" key="3">
    <source>
        <dbReference type="EMBL" id="SLM52484.1"/>
    </source>
</evidence>
<proteinExistence type="inferred from homology"/>
<organism evidence="3 4">
    <name type="scientific">Trichococcus pasteurii</name>
    <dbReference type="NCBI Taxonomy" id="43064"/>
    <lineage>
        <taxon>Bacteria</taxon>
        <taxon>Bacillati</taxon>
        <taxon>Bacillota</taxon>
        <taxon>Bacilli</taxon>
        <taxon>Lactobacillales</taxon>
        <taxon>Carnobacteriaceae</taxon>
        <taxon>Trichococcus</taxon>
    </lineage>
</organism>
<accession>A0A1W1IHL2</accession>
<dbReference type="InterPro" id="IPR010921">
    <property type="entry name" value="Trp_repressor/repl_initiator"/>
</dbReference>
<sequence length="151" mass="17196">MLPLYRTLNYFKSYMGVFSMSKRVMKLSVENRVNIVEQYVRNEIGISRAAQNAGVSQETIRSWIRLYENGGPSALLPVKKNSHYSKELKLAAVTDYLNGLGSMIEIGKKYGLRSKTQLQNWLKVYNTHKDFKSTSGGSTMSKGRMTTIDER</sequence>
<dbReference type="PANTHER" id="PTHR33795">
    <property type="entry name" value="INSERTION ELEMENT IS150 PROTEIN INSJ"/>
    <property type="match status" value="1"/>
</dbReference>
<feature type="non-terminal residue" evidence="3">
    <location>
        <position position="151"/>
    </location>
</feature>
<dbReference type="SUPFAM" id="SSF48295">
    <property type="entry name" value="TrpR-like"/>
    <property type="match status" value="2"/>
</dbReference>
<dbReference type="InterPro" id="IPR052057">
    <property type="entry name" value="IS150/IS1296_orfA-like"/>
</dbReference>
<dbReference type="Gene3D" id="1.10.10.10">
    <property type="entry name" value="Winged helix-like DNA-binding domain superfamily/Winged helix DNA-binding domain"/>
    <property type="match status" value="2"/>
</dbReference>
<dbReference type="EMBL" id="FWEY01000006">
    <property type="protein sequence ID" value="SLM52484.1"/>
    <property type="molecule type" value="Genomic_DNA"/>
</dbReference>
<dbReference type="PANTHER" id="PTHR33795:SF1">
    <property type="entry name" value="INSERTION ELEMENT IS150 PROTEIN INSJ"/>
    <property type="match status" value="1"/>
</dbReference>
<dbReference type="InterPro" id="IPR036388">
    <property type="entry name" value="WH-like_DNA-bd_sf"/>
</dbReference>
<dbReference type="STRING" id="43064.SAMN04488086_1451"/>
<evidence type="ECO:0000313" key="4">
    <source>
        <dbReference type="Proteomes" id="UP000195985"/>
    </source>
</evidence>
<evidence type="ECO:0000256" key="1">
    <source>
        <dbReference type="ARBA" id="ARBA00038232"/>
    </source>
</evidence>
<reference evidence="4" key="1">
    <citation type="submission" date="2016-04" db="EMBL/GenBank/DDBJ databases">
        <authorList>
            <person name="Strepis N."/>
        </authorList>
    </citation>
    <scope>NUCLEOTIDE SEQUENCE [LARGE SCALE GENOMIC DNA]</scope>
</reference>
<dbReference type="Proteomes" id="UP000195985">
    <property type="component" value="Unassembled WGS sequence"/>
</dbReference>
<dbReference type="AlphaFoldDB" id="A0A1W1IHL2"/>
<protein>
    <submittedName>
        <fullName evidence="3">Trp repressor/replication initiator</fullName>
    </submittedName>
</protein>
<dbReference type="GO" id="GO:0043565">
    <property type="term" value="F:sequence-specific DNA binding"/>
    <property type="evidence" value="ECO:0007669"/>
    <property type="project" value="InterPro"/>
</dbReference>
<comment type="similarity">
    <text evidence="1">Belongs to the IS150/IS1296 orfA family.</text>
</comment>
<dbReference type="Pfam" id="PF13518">
    <property type="entry name" value="HTH_28"/>
    <property type="match status" value="1"/>
</dbReference>
<feature type="domain" description="Insertion element IS150 protein InsJ-like helix-turn-helix" evidence="2">
    <location>
        <begin position="32"/>
        <end position="80"/>
    </location>
</feature>
<gene>
    <name evidence="3" type="ORF">TPAS_2178</name>
</gene>